<feature type="domain" description="Histidine kinase" evidence="11">
    <location>
        <begin position="208"/>
        <end position="423"/>
    </location>
</feature>
<dbReference type="STRING" id="338969.Rfer_0509"/>
<dbReference type="OrthoDB" id="9804645at2"/>
<evidence type="ECO:0000259" key="11">
    <source>
        <dbReference type="PROSITE" id="PS50109"/>
    </source>
</evidence>
<dbReference type="CDD" id="cd00075">
    <property type="entry name" value="HATPase"/>
    <property type="match status" value="1"/>
</dbReference>
<dbReference type="CDD" id="cd06225">
    <property type="entry name" value="HAMP"/>
    <property type="match status" value="1"/>
</dbReference>
<comment type="subcellular location">
    <subcellularLocation>
        <location evidence="2">Cell membrane</location>
        <topology evidence="2">Multi-pass membrane protein</topology>
    </subcellularLocation>
</comment>
<keyword evidence="10" id="KW-0472">Membrane</keyword>
<gene>
    <name evidence="13" type="ordered locus">Rfer_0509</name>
</gene>
<dbReference type="InterPro" id="IPR004358">
    <property type="entry name" value="Sig_transdc_His_kin-like_C"/>
</dbReference>
<dbReference type="EC" id="2.7.13.3" evidence="3"/>
<feature type="transmembrane region" description="Helical" evidence="10">
    <location>
        <begin position="120"/>
        <end position="140"/>
    </location>
</feature>
<dbReference type="InterPro" id="IPR036890">
    <property type="entry name" value="HATPase_C_sf"/>
</dbReference>
<dbReference type="PRINTS" id="PR00344">
    <property type="entry name" value="BCTRLSENSOR"/>
</dbReference>
<keyword evidence="8 13" id="KW-0418">Kinase</keyword>
<name>Q221P2_ALBFT</name>
<dbReference type="Pfam" id="PF00512">
    <property type="entry name" value="HisKA"/>
    <property type="match status" value="1"/>
</dbReference>
<protein>
    <recommendedName>
        <fullName evidence="3">histidine kinase</fullName>
        <ecNumber evidence="3">2.7.13.3</ecNumber>
    </recommendedName>
</protein>
<keyword evidence="10" id="KW-1133">Transmembrane helix</keyword>
<evidence type="ECO:0000313" key="14">
    <source>
        <dbReference type="Proteomes" id="UP000008332"/>
    </source>
</evidence>
<dbReference type="SMART" id="SM00387">
    <property type="entry name" value="HATPase_c"/>
    <property type="match status" value="1"/>
</dbReference>
<dbReference type="Gene3D" id="3.30.565.10">
    <property type="entry name" value="Histidine kinase-like ATPase, C-terminal domain"/>
    <property type="match status" value="1"/>
</dbReference>
<evidence type="ECO:0000313" key="13">
    <source>
        <dbReference type="EMBL" id="ABD68261.1"/>
    </source>
</evidence>
<keyword evidence="4" id="KW-1003">Cell membrane</keyword>
<dbReference type="SUPFAM" id="SSF158472">
    <property type="entry name" value="HAMP domain-like"/>
    <property type="match status" value="1"/>
</dbReference>
<dbReference type="InterPro" id="IPR050980">
    <property type="entry name" value="2C_sensor_his_kinase"/>
</dbReference>
<dbReference type="SUPFAM" id="SSF47384">
    <property type="entry name" value="Homodimeric domain of signal transducing histidine kinase"/>
    <property type="match status" value="1"/>
</dbReference>
<dbReference type="RefSeq" id="WP_011462834.1">
    <property type="nucleotide sequence ID" value="NC_007908.1"/>
</dbReference>
<proteinExistence type="predicted"/>
<dbReference type="KEGG" id="rfr:Rfer_0509"/>
<evidence type="ECO:0000259" key="12">
    <source>
        <dbReference type="PROSITE" id="PS50885"/>
    </source>
</evidence>
<comment type="catalytic activity">
    <reaction evidence="1">
        <text>ATP + protein L-histidine = ADP + protein N-phospho-L-histidine.</text>
        <dbReference type="EC" id="2.7.13.3"/>
    </reaction>
</comment>
<dbReference type="EMBL" id="CP000267">
    <property type="protein sequence ID" value="ABD68261.1"/>
    <property type="molecule type" value="Genomic_DNA"/>
</dbReference>
<evidence type="ECO:0000256" key="10">
    <source>
        <dbReference type="SAM" id="Phobius"/>
    </source>
</evidence>
<dbReference type="Gene3D" id="6.10.340.10">
    <property type="match status" value="1"/>
</dbReference>
<dbReference type="eggNOG" id="COG2205">
    <property type="taxonomic scope" value="Bacteria"/>
</dbReference>
<keyword evidence="14" id="KW-1185">Reference proteome</keyword>
<keyword evidence="9" id="KW-0067">ATP-binding</keyword>
<dbReference type="InterPro" id="IPR003661">
    <property type="entry name" value="HisK_dim/P_dom"/>
</dbReference>
<dbReference type="GO" id="GO:0005886">
    <property type="term" value="C:plasma membrane"/>
    <property type="evidence" value="ECO:0007669"/>
    <property type="project" value="UniProtKB-SubCell"/>
</dbReference>
<dbReference type="SMART" id="SM00388">
    <property type="entry name" value="HisKA"/>
    <property type="match status" value="1"/>
</dbReference>
<sequence length="427" mass="47014">MFFKKLYVRIWLAVVLAVAVLTLLVGWAWRLTAEPPLRNVVIRDHVGRIIGNGHSRMRRPPDVGFGENSDRAPDAQDRWLGPYSQYGNDPEFVVVMNDGQMVHLQFPRPPQSPWSRPPFGFFWTLSLVGIAVALATYPIIRKLTRRLELLQNGVEKWGEGDLSIRVPEAGADEVTFLAARFNHAAERIETLVKSHESLLASQKSLLANASHELRSPLTRIRMGLELMGSSASPAFKNEISRNISELDQLIEEILLASRLDAREADMGTIESVDLIGLAAEECARVNAELDVQLASDSSATPTEPAGPSDLPVQGVTKLLRRAMRNLLENARRHAAGEITVTLRKTDRQAVISVCDRGPGVPPELRERIFEPFYRLPGATERDGGVGLGLALVKSIALRHGGTVSCENRPDGGACFVVRLPLSPVDKV</sequence>
<dbReference type="InterPro" id="IPR003594">
    <property type="entry name" value="HATPase_dom"/>
</dbReference>
<reference evidence="14" key="1">
    <citation type="submission" date="2006-02" db="EMBL/GenBank/DDBJ databases">
        <title>Complete sequence of chromosome of Rhodoferax ferrireducens DSM 15236.</title>
        <authorList>
            <person name="Copeland A."/>
            <person name="Lucas S."/>
            <person name="Lapidus A."/>
            <person name="Barry K."/>
            <person name="Detter J.C."/>
            <person name="Glavina del Rio T."/>
            <person name="Hammon N."/>
            <person name="Israni S."/>
            <person name="Pitluck S."/>
            <person name="Brettin T."/>
            <person name="Bruce D."/>
            <person name="Han C."/>
            <person name="Tapia R."/>
            <person name="Gilna P."/>
            <person name="Kiss H."/>
            <person name="Schmutz J."/>
            <person name="Larimer F."/>
            <person name="Land M."/>
            <person name="Kyrpides N."/>
            <person name="Ivanova N."/>
            <person name="Richardson P."/>
        </authorList>
    </citation>
    <scope>NUCLEOTIDE SEQUENCE [LARGE SCALE GENOMIC DNA]</scope>
    <source>
        <strain evidence="14">ATCC BAA-621 / DSM 15236 / T118</strain>
    </source>
</reference>
<dbReference type="GO" id="GO:0000155">
    <property type="term" value="F:phosphorelay sensor kinase activity"/>
    <property type="evidence" value="ECO:0007669"/>
    <property type="project" value="InterPro"/>
</dbReference>
<evidence type="ECO:0000256" key="3">
    <source>
        <dbReference type="ARBA" id="ARBA00012438"/>
    </source>
</evidence>
<evidence type="ECO:0000256" key="4">
    <source>
        <dbReference type="ARBA" id="ARBA00022475"/>
    </source>
</evidence>
<evidence type="ECO:0000256" key="7">
    <source>
        <dbReference type="ARBA" id="ARBA00022741"/>
    </source>
</evidence>
<dbReference type="Gene3D" id="1.10.287.130">
    <property type="match status" value="1"/>
</dbReference>
<dbReference type="CDD" id="cd00082">
    <property type="entry name" value="HisKA"/>
    <property type="match status" value="1"/>
</dbReference>
<dbReference type="PANTHER" id="PTHR44936:SF10">
    <property type="entry name" value="SENSOR PROTEIN RSTB"/>
    <property type="match status" value="1"/>
</dbReference>
<dbReference type="GO" id="GO:0005524">
    <property type="term" value="F:ATP binding"/>
    <property type="evidence" value="ECO:0007669"/>
    <property type="project" value="UniProtKB-KW"/>
</dbReference>
<dbReference type="HOGENOM" id="CLU_000445_89_27_4"/>
<keyword evidence="5" id="KW-0597">Phosphoprotein</keyword>
<dbReference type="Pfam" id="PF02518">
    <property type="entry name" value="HATPase_c"/>
    <property type="match status" value="1"/>
</dbReference>
<dbReference type="Proteomes" id="UP000008332">
    <property type="component" value="Chromosome"/>
</dbReference>
<dbReference type="SUPFAM" id="SSF55874">
    <property type="entry name" value="ATPase domain of HSP90 chaperone/DNA topoisomerase II/histidine kinase"/>
    <property type="match status" value="1"/>
</dbReference>
<dbReference type="InterPro" id="IPR003660">
    <property type="entry name" value="HAMP_dom"/>
</dbReference>
<evidence type="ECO:0000256" key="1">
    <source>
        <dbReference type="ARBA" id="ARBA00000085"/>
    </source>
</evidence>
<evidence type="ECO:0000256" key="2">
    <source>
        <dbReference type="ARBA" id="ARBA00004651"/>
    </source>
</evidence>
<keyword evidence="7" id="KW-0547">Nucleotide-binding</keyword>
<evidence type="ECO:0000256" key="6">
    <source>
        <dbReference type="ARBA" id="ARBA00022679"/>
    </source>
</evidence>
<dbReference type="PROSITE" id="PS50885">
    <property type="entry name" value="HAMP"/>
    <property type="match status" value="1"/>
</dbReference>
<feature type="domain" description="HAMP" evidence="12">
    <location>
        <begin position="141"/>
        <end position="193"/>
    </location>
</feature>
<organism evidence="13 14">
    <name type="scientific">Albidiferax ferrireducens (strain ATCC BAA-621 / DSM 15236 / T118)</name>
    <name type="common">Rhodoferax ferrireducens</name>
    <dbReference type="NCBI Taxonomy" id="338969"/>
    <lineage>
        <taxon>Bacteria</taxon>
        <taxon>Pseudomonadati</taxon>
        <taxon>Pseudomonadota</taxon>
        <taxon>Betaproteobacteria</taxon>
        <taxon>Burkholderiales</taxon>
        <taxon>Comamonadaceae</taxon>
        <taxon>Rhodoferax</taxon>
    </lineage>
</organism>
<dbReference type="InterPro" id="IPR036097">
    <property type="entry name" value="HisK_dim/P_sf"/>
</dbReference>
<dbReference type="PROSITE" id="PS50109">
    <property type="entry name" value="HIS_KIN"/>
    <property type="match status" value="1"/>
</dbReference>
<evidence type="ECO:0000256" key="8">
    <source>
        <dbReference type="ARBA" id="ARBA00022777"/>
    </source>
</evidence>
<keyword evidence="6" id="KW-0808">Transferase</keyword>
<dbReference type="PANTHER" id="PTHR44936">
    <property type="entry name" value="SENSOR PROTEIN CREC"/>
    <property type="match status" value="1"/>
</dbReference>
<accession>Q221P2</accession>
<feature type="transmembrane region" description="Helical" evidence="10">
    <location>
        <begin position="7"/>
        <end position="29"/>
    </location>
</feature>
<evidence type="ECO:0000256" key="9">
    <source>
        <dbReference type="ARBA" id="ARBA00022840"/>
    </source>
</evidence>
<dbReference type="InterPro" id="IPR005467">
    <property type="entry name" value="His_kinase_dom"/>
</dbReference>
<dbReference type="SMART" id="SM00304">
    <property type="entry name" value="HAMP"/>
    <property type="match status" value="1"/>
</dbReference>
<keyword evidence="10" id="KW-0812">Transmembrane</keyword>
<evidence type="ECO:0000256" key="5">
    <source>
        <dbReference type="ARBA" id="ARBA00022553"/>
    </source>
</evidence>
<dbReference type="Pfam" id="PF00672">
    <property type="entry name" value="HAMP"/>
    <property type="match status" value="1"/>
</dbReference>
<dbReference type="AlphaFoldDB" id="Q221P2"/>